<proteinExistence type="predicted"/>
<name>A0A286GP39_9PROT</name>
<accession>A0A286GP39</accession>
<protein>
    <recommendedName>
        <fullName evidence="3">DUF29 domain-containing protein</fullName>
    </recommendedName>
</protein>
<keyword evidence="2" id="KW-1185">Reference proteome</keyword>
<evidence type="ECO:0000313" key="2">
    <source>
        <dbReference type="Proteomes" id="UP000219621"/>
    </source>
</evidence>
<sequence>MTGSALYEQDFYAWAREQAALLRAGKLAAADIEHIAEEIESMGKTEKRELVSRLTVLLLHLLKWQHQPSRRGASWEVTVVNQRLDVADHLQDNPSLKAILDEAISGAYERARNSAKAETGLPKETFPATCPWTFEQIMDAEFWPAGQ</sequence>
<dbReference type="AlphaFoldDB" id="A0A286GP39"/>
<dbReference type="OrthoDB" id="425753at2"/>
<dbReference type="Pfam" id="PF01724">
    <property type="entry name" value="DUF29"/>
    <property type="match status" value="1"/>
</dbReference>
<dbReference type="PANTHER" id="PTHR34235">
    <property type="entry name" value="SLR1203 PROTEIN-RELATED"/>
    <property type="match status" value="1"/>
</dbReference>
<evidence type="ECO:0000313" key="1">
    <source>
        <dbReference type="EMBL" id="SOD97272.1"/>
    </source>
</evidence>
<evidence type="ECO:0008006" key="3">
    <source>
        <dbReference type="Google" id="ProtNLM"/>
    </source>
</evidence>
<reference evidence="1 2" key="1">
    <citation type="submission" date="2017-09" db="EMBL/GenBank/DDBJ databases">
        <authorList>
            <person name="Ehlers B."/>
            <person name="Leendertz F.H."/>
        </authorList>
    </citation>
    <scope>NUCLEOTIDE SEQUENCE [LARGE SCALE GENOMIC DNA]</scope>
    <source>
        <strain evidence="1 2">USBA 140</strain>
    </source>
</reference>
<dbReference type="Gene3D" id="1.20.1220.20">
    <property type="entry name" value="Uncharcterised protein PF01724"/>
    <property type="match status" value="1"/>
</dbReference>
<organism evidence="1 2">
    <name type="scientific">Caenispirillum bisanense</name>
    <dbReference type="NCBI Taxonomy" id="414052"/>
    <lineage>
        <taxon>Bacteria</taxon>
        <taxon>Pseudomonadati</taxon>
        <taxon>Pseudomonadota</taxon>
        <taxon>Alphaproteobacteria</taxon>
        <taxon>Rhodospirillales</taxon>
        <taxon>Novispirillaceae</taxon>
        <taxon>Caenispirillum</taxon>
    </lineage>
</organism>
<dbReference type="EMBL" id="OCNJ01000006">
    <property type="protein sequence ID" value="SOD97272.1"/>
    <property type="molecule type" value="Genomic_DNA"/>
</dbReference>
<gene>
    <name evidence="1" type="ORF">SAMN05421508_106360</name>
</gene>
<dbReference type="InterPro" id="IPR002636">
    <property type="entry name" value="DUF29"/>
</dbReference>
<dbReference type="RefSeq" id="WP_097280099.1">
    <property type="nucleotide sequence ID" value="NZ_OCNJ01000006.1"/>
</dbReference>
<dbReference type="Proteomes" id="UP000219621">
    <property type="component" value="Unassembled WGS sequence"/>
</dbReference>